<dbReference type="RefSeq" id="WP_012415248.1">
    <property type="nucleotide sequence ID" value="NC_010644.1"/>
</dbReference>
<evidence type="ECO:0000313" key="1">
    <source>
        <dbReference type="EMBL" id="ACC98633.1"/>
    </source>
</evidence>
<dbReference type="Proteomes" id="UP000001029">
    <property type="component" value="Chromosome"/>
</dbReference>
<evidence type="ECO:0000313" key="2">
    <source>
        <dbReference type="Proteomes" id="UP000001029"/>
    </source>
</evidence>
<organism evidence="1 2">
    <name type="scientific">Elusimicrobium minutum (strain Pei191)</name>
    <dbReference type="NCBI Taxonomy" id="445932"/>
    <lineage>
        <taxon>Bacteria</taxon>
        <taxon>Pseudomonadati</taxon>
        <taxon>Elusimicrobiota</taxon>
        <taxon>Elusimicrobia</taxon>
        <taxon>Elusimicrobiales</taxon>
        <taxon>Elusimicrobiaceae</taxon>
        <taxon>Elusimicrobium</taxon>
    </lineage>
</organism>
<dbReference type="HOGENOM" id="CLU_1583912_0_0_0"/>
<proteinExistence type="predicted"/>
<gene>
    <name evidence="1" type="ordered locus">Emin_1081</name>
</gene>
<dbReference type="STRING" id="445932.Emin_1081"/>
<dbReference type="OrthoDB" id="9801679at2"/>
<dbReference type="AlphaFoldDB" id="B2KDN7"/>
<keyword evidence="2" id="KW-1185">Reference proteome</keyword>
<protein>
    <recommendedName>
        <fullName evidence="3">Phage tail protein</fullName>
    </recommendedName>
</protein>
<name>B2KDN7_ELUMP</name>
<sequence length="168" mass="18163">MALTNIVVGVQGENTIQVAPYGIGEENSRNLGLIKGGVTIEHDTSLQDIMVDQYLAAVDQVVTSESLKIKTTMAEATLTNLAAAMGLEYEGSAGLNLTTADGGYYTVYINVKGPKGKNRKYTFWKCKINGKTTQVYKRDGETVADIEFNVLADTEKPSNQRFGTVTEG</sequence>
<reference evidence="1 2" key="1">
    <citation type="journal article" date="2009" name="Appl. Environ. Microbiol.">
        <title>Genomic analysis of 'Elusimicrobium minutum,' the first cultivated representative of the phylum 'Elusimicrobia' (formerly termite group 1).</title>
        <authorList>
            <person name="Herlemann D.P.R."/>
            <person name="Geissinger O."/>
            <person name="Ikeda-Ohtsubo W."/>
            <person name="Kunin V."/>
            <person name="Sun H."/>
            <person name="Lapidus A."/>
            <person name="Hugenholtz P."/>
            <person name="Brune A."/>
        </authorList>
    </citation>
    <scope>NUCLEOTIDE SEQUENCE [LARGE SCALE GENOMIC DNA]</scope>
    <source>
        <strain evidence="1 2">Pei191</strain>
    </source>
</reference>
<dbReference type="KEGG" id="emi:Emin_1081"/>
<evidence type="ECO:0008006" key="3">
    <source>
        <dbReference type="Google" id="ProtNLM"/>
    </source>
</evidence>
<accession>B2KDN7</accession>
<dbReference type="EMBL" id="CP001055">
    <property type="protein sequence ID" value="ACC98633.1"/>
    <property type="molecule type" value="Genomic_DNA"/>
</dbReference>